<evidence type="ECO:0000256" key="6">
    <source>
        <dbReference type="RuleBase" id="RU000461"/>
    </source>
</evidence>
<dbReference type="PROSITE" id="PS00086">
    <property type="entry name" value="CYTOCHROME_P450"/>
    <property type="match status" value="1"/>
</dbReference>
<dbReference type="GO" id="GO:0016705">
    <property type="term" value="F:oxidoreductase activity, acting on paired donors, with incorporation or reduction of molecular oxygen"/>
    <property type="evidence" value="ECO:0007669"/>
    <property type="project" value="InterPro"/>
</dbReference>
<dbReference type="PANTHER" id="PTHR24305">
    <property type="entry name" value="CYTOCHROME P450"/>
    <property type="match status" value="1"/>
</dbReference>
<comment type="similarity">
    <text evidence="2 6">Belongs to the cytochrome P450 family.</text>
</comment>
<name>A0A0F4GWP8_9PEZI</name>
<dbReference type="GO" id="GO:0005506">
    <property type="term" value="F:iron ion binding"/>
    <property type="evidence" value="ECO:0007669"/>
    <property type="project" value="InterPro"/>
</dbReference>
<dbReference type="Proteomes" id="UP000033647">
    <property type="component" value="Unassembled WGS sequence"/>
</dbReference>
<evidence type="ECO:0000256" key="5">
    <source>
        <dbReference type="PIRSR" id="PIRSR602403-1"/>
    </source>
</evidence>
<dbReference type="GO" id="GO:0004497">
    <property type="term" value="F:monooxygenase activity"/>
    <property type="evidence" value="ECO:0007669"/>
    <property type="project" value="UniProtKB-KW"/>
</dbReference>
<dbReference type="Pfam" id="PF00067">
    <property type="entry name" value="p450"/>
    <property type="match status" value="1"/>
</dbReference>
<sequence length="549" mass="62217">MALPLIALLATLTLLAHLLYKHILQPLFLSPLSSIPPVHWSAPLSSLWILHHRYSQSDTFAIHAAHTRLGPIIRLAPNELSLNSVNGGIRTIYAGGFEKGEWYSEGFANFGVPPMFGMHGAREHGRRKRMVSHVYAKSTLQGSGALSGITKVLVRRLRERLDEAARKGEQVEMYELFAAAMMDFVTGYVFGLRQGTDFLREEARARECLKGFKERQRFTFWAQECAKLMRWVGWMGLRTWFVPKWVDESNADSEKWVLEMCDRAEEVVQRQEAGVEKTELEDTPTVYAQLREGFLKECRKDAKDNLSTASILQSSRLDLASELLDHVLAGFDTSSITLTYLAWQLSRPSNLHWQSRLRTEIATLNTSLDAKLIDNLPVLHAVLMETLRLHTAIHGIQPRVTPTGLTTLGDPESGLVVHNIPGGVRVQSQAYSLHRNPEVFPDPEEWRPERWLPASSSFEVTVEDEARLREQLRWFWAFSSGGRMCVGSHLAMLDMKATIVGVWGRFETEIGDEEGMREVNGGYMAEPLGVVDGEDGKRKRFLRLRLRKL</sequence>
<keyword evidence="3 5" id="KW-0479">Metal-binding</keyword>
<dbReference type="InterPro" id="IPR050121">
    <property type="entry name" value="Cytochrome_P450_monoxygenase"/>
</dbReference>
<proteinExistence type="inferred from homology"/>
<evidence type="ECO:0000313" key="8">
    <source>
        <dbReference type="Proteomes" id="UP000033647"/>
    </source>
</evidence>
<keyword evidence="8" id="KW-1185">Reference proteome</keyword>
<dbReference type="AlphaFoldDB" id="A0A0F4GWP8"/>
<dbReference type="OrthoDB" id="1470350at2759"/>
<dbReference type="InterPro" id="IPR017972">
    <property type="entry name" value="Cyt_P450_CS"/>
</dbReference>
<keyword evidence="4 5" id="KW-0408">Iron</keyword>
<dbReference type="InterPro" id="IPR002403">
    <property type="entry name" value="Cyt_P450_E_grp-IV"/>
</dbReference>
<dbReference type="STRING" id="1047168.A0A0F4GWP8"/>
<dbReference type="SUPFAM" id="SSF48264">
    <property type="entry name" value="Cytochrome P450"/>
    <property type="match status" value="1"/>
</dbReference>
<comment type="cofactor">
    <cofactor evidence="1 5">
        <name>heme</name>
        <dbReference type="ChEBI" id="CHEBI:30413"/>
    </cofactor>
</comment>
<evidence type="ECO:0000256" key="1">
    <source>
        <dbReference type="ARBA" id="ARBA00001971"/>
    </source>
</evidence>
<comment type="caution">
    <text evidence="7">The sequence shown here is derived from an EMBL/GenBank/DDBJ whole genome shotgun (WGS) entry which is preliminary data.</text>
</comment>
<reference evidence="7 8" key="1">
    <citation type="submission" date="2015-03" db="EMBL/GenBank/DDBJ databases">
        <title>RNA-seq based gene annotation and comparative genomics of four Zymoseptoria species reveal species-specific pathogenicity related genes and transposable element activity.</title>
        <authorList>
            <person name="Grandaubert J."/>
            <person name="Bhattacharyya A."/>
            <person name="Stukenbrock E.H."/>
        </authorList>
    </citation>
    <scope>NUCLEOTIDE SEQUENCE [LARGE SCALE GENOMIC DNA]</scope>
    <source>
        <strain evidence="7 8">Zb18110</strain>
    </source>
</reference>
<dbReference type="EMBL" id="LAFY01000270">
    <property type="protein sequence ID" value="KJY01837.1"/>
    <property type="molecule type" value="Genomic_DNA"/>
</dbReference>
<protein>
    <submittedName>
        <fullName evidence="7">Cytochrome p450 monooxygenase like protein</fullName>
    </submittedName>
</protein>
<keyword evidence="5 6" id="KW-0349">Heme</keyword>
<organism evidence="7 8">
    <name type="scientific">Zymoseptoria brevis</name>
    <dbReference type="NCBI Taxonomy" id="1047168"/>
    <lineage>
        <taxon>Eukaryota</taxon>
        <taxon>Fungi</taxon>
        <taxon>Dikarya</taxon>
        <taxon>Ascomycota</taxon>
        <taxon>Pezizomycotina</taxon>
        <taxon>Dothideomycetes</taxon>
        <taxon>Dothideomycetidae</taxon>
        <taxon>Mycosphaerellales</taxon>
        <taxon>Mycosphaerellaceae</taxon>
        <taxon>Zymoseptoria</taxon>
    </lineage>
</organism>
<dbReference type="Gene3D" id="1.10.630.10">
    <property type="entry name" value="Cytochrome P450"/>
    <property type="match status" value="1"/>
</dbReference>
<dbReference type="CDD" id="cd11059">
    <property type="entry name" value="CYP_fungal"/>
    <property type="match status" value="1"/>
</dbReference>
<evidence type="ECO:0000256" key="3">
    <source>
        <dbReference type="ARBA" id="ARBA00022723"/>
    </source>
</evidence>
<accession>A0A0F4GWP8</accession>
<gene>
    <name evidence="7" type="ORF">TI39_contig278g00068</name>
</gene>
<keyword evidence="6 7" id="KW-0503">Monooxygenase</keyword>
<feature type="binding site" description="axial binding residue" evidence="5">
    <location>
        <position position="485"/>
    </location>
    <ligand>
        <name>heme</name>
        <dbReference type="ChEBI" id="CHEBI:30413"/>
    </ligand>
    <ligandPart>
        <name>Fe</name>
        <dbReference type="ChEBI" id="CHEBI:18248"/>
    </ligandPart>
</feature>
<dbReference type="GO" id="GO:0020037">
    <property type="term" value="F:heme binding"/>
    <property type="evidence" value="ECO:0007669"/>
    <property type="project" value="InterPro"/>
</dbReference>
<dbReference type="InterPro" id="IPR036396">
    <property type="entry name" value="Cyt_P450_sf"/>
</dbReference>
<dbReference type="PRINTS" id="PR00385">
    <property type="entry name" value="P450"/>
</dbReference>
<keyword evidence="6" id="KW-0560">Oxidoreductase</keyword>
<dbReference type="InterPro" id="IPR001128">
    <property type="entry name" value="Cyt_P450"/>
</dbReference>
<evidence type="ECO:0000256" key="4">
    <source>
        <dbReference type="ARBA" id="ARBA00023004"/>
    </source>
</evidence>
<evidence type="ECO:0000313" key="7">
    <source>
        <dbReference type="EMBL" id="KJY01837.1"/>
    </source>
</evidence>
<dbReference type="PRINTS" id="PR00465">
    <property type="entry name" value="EP450IV"/>
</dbReference>
<evidence type="ECO:0000256" key="2">
    <source>
        <dbReference type="ARBA" id="ARBA00010617"/>
    </source>
</evidence>
<dbReference type="PANTHER" id="PTHR24305:SF166">
    <property type="entry name" value="CYTOCHROME P450 12A4, MITOCHONDRIAL-RELATED"/>
    <property type="match status" value="1"/>
</dbReference>